<organism evidence="1 2">
    <name type="scientific">Calycina marina</name>
    <dbReference type="NCBI Taxonomy" id="1763456"/>
    <lineage>
        <taxon>Eukaryota</taxon>
        <taxon>Fungi</taxon>
        <taxon>Dikarya</taxon>
        <taxon>Ascomycota</taxon>
        <taxon>Pezizomycotina</taxon>
        <taxon>Leotiomycetes</taxon>
        <taxon>Helotiales</taxon>
        <taxon>Pezizellaceae</taxon>
        <taxon>Calycina</taxon>
    </lineage>
</organism>
<proteinExistence type="predicted"/>
<dbReference type="EMBL" id="MU253774">
    <property type="protein sequence ID" value="KAG9247350.1"/>
    <property type="molecule type" value="Genomic_DNA"/>
</dbReference>
<evidence type="ECO:0000313" key="1">
    <source>
        <dbReference type="EMBL" id="KAG9247350.1"/>
    </source>
</evidence>
<comment type="caution">
    <text evidence="1">The sequence shown here is derived from an EMBL/GenBank/DDBJ whole genome shotgun (WGS) entry which is preliminary data.</text>
</comment>
<dbReference type="Proteomes" id="UP000887226">
    <property type="component" value="Unassembled WGS sequence"/>
</dbReference>
<evidence type="ECO:0000313" key="2">
    <source>
        <dbReference type="Proteomes" id="UP000887226"/>
    </source>
</evidence>
<dbReference type="OrthoDB" id="5226159at2759"/>
<keyword evidence="2" id="KW-1185">Reference proteome</keyword>
<name>A0A9P8CI12_9HELO</name>
<gene>
    <name evidence="1" type="ORF">BJ878DRAFT_190163</name>
</gene>
<sequence>MHCIHFSDFVNKCLESTGIKRKPRKQVDISAPFDFKAGPTMHFPGYSEDDISLMREKAIASTAIVNEDSDFDLTTRIQRPHSRASSHDCGFGKRMTHHARRVSKTFAI</sequence>
<accession>A0A9P8CI12</accession>
<protein>
    <submittedName>
        <fullName evidence="1">Uncharacterized protein</fullName>
    </submittedName>
</protein>
<dbReference type="AlphaFoldDB" id="A0A9P8CI12"/>
<reference evidence="1" key="1">
    <citation type="journal article" date="2021" name="IMA Fungus">
        <title>Genomic characterization of three marine fungi, including Emericellopsis atlantica sp. nov. with signatures of a generalist lifestyle and marine biomass degradation.</title>
        <authorList>
            <person name="Hagestad O.C."/>
            <person name="Hou L."/>
            <person name="Andersen J.H."/>
            <person name="Hansen E.H."/>
            <person name="Altermark B."/>
            <person name="Li C."/>
            <person name="Kuhnert E."/>
            <person name="Cox R.J."/>
            <person name="Crous P.W."/>
            <person name="Spatafora J.W."/>
            <person name="Lail K."/>
            <person name="Amirebrahimi M."/>
            <person name="Lipzen A."/>
            <person name="Pangilinan J."/>
            <person name="Andreopoulos W."/>
            <person name="Hayes R.D."/>
            <person name="Ng V."/>
            <person name="Grigoriev I.V."/>
            <person name="Jackson S.A."/>
            <person name="Sutton T.D.S."/>
            <person name="Dobson A.D.W."/>
            <person name="Rama T."/>
        </authorList>
    </citation>
    <scope>NUCLEOTIDE SEQUENCE</scope>
    <source>
        <strain evidence="1">TRa3180A</strain>
    </source>
</reference>